<gene>
    <name evidence="18" type="ORF">EEDITHA_LOCUS13156</name>
</gene>
<dbReference type="GO" id="GO:1990116">
    <property type="term" value="P:ribosome-associated ubiquitin-dependent protein catabolic process"/>
    <property type="evidence" value="ECO:0007669"/>
    <property type="project" value="UniProtKB-UniRule"/>
</dbReference>
<protein>
    <recommendedName>
        <fullName evidence="6 16">E3 ubiquitin-protein ligase listerin</fullName>
        <ecNumber evidence="5 16">2.3.2.27</ecNumber>
    </recommendedName>
    <alternativeName>
        <fullName evidence="14 16">RING-type E3 ubiquitin transferase listerin</fullName>
    </alternativeName>
</protein>
<dbReference type="InterPro" id="IPR013083">
    <property type="entry name" value="Znf_RING/FYVE/PHD"/>
</dbReference>
<dbReference type="Proteomes" id="UP001153954">
    <property type="component" value="Unassembled WGS sequence"/>
</dbReference>
<evidence type="ECO:0000256" key="14">
    <source>
        <dbReference type="ARBA" id="ARBA00032366"/>
    </source>
</evidence>
<dbReference type="SMART" id="SM00744">
    <property type="entry name" value="RINGv"/>
    <property type="match status" value="1"/>
</dbReference>
<keyword evidence="12 16" id="KW-0833">Ubl conjugation pathway</keyword>
<dbReference type="InterPro" id="IPR011989">
    <property type="entry name" value="ARM-like"/>
</dbReference>
<keyword evidence="8 16" id="KW-0808">Transferase</keyword>
<dbReference type="Pfam" id="PF22958">
    <property type="entry name" value="Ltn1_1st"/>
    <property type="match status" value="1"/>
</dbReference>
<evidence type="ECO:0000256" key="6">
    <source>
        <dbReference type="ARBA" id="ARBA00017157"/>
    </source>
</evidence>
<evidence type="ECO:0000256" key="2">
    <source>
        <dbReference type="ARBA" id="ARBA00004514"/>
    </source>
</evidence>
<dbReference type="SUPFAM" id="SSF48371">
    <property type="entry name" value="ARM repeat"/>
    <property type="match status" value="1"/>
</dbReference>
<keyword evidence="19" id="KW-1185">Reference proteome</keyword>
<dbReference type="InterPro" id="IPR011016">
    <property type="entry name" value="Znf_RING-CH"/>
</dbReference>
<evidence type="ECO:0000256" key="8">
    <source>
        <dbReference type="ARBA" id="ARBA00022679"/>
    </source>
</evidence>
<name>A0AAU9UEI0_EUPED</name>
<dbReference type="PANTHER" id="PTHR12389">
    <property type="entry name" value="ZINC FINGER PROTEIN 294"/>
    <property type="match status" value="1"/>
</dbReference>
<evidence type="ECO:0000256" key="4">
    <source>
        <dbReference type="ARBA" id="ARBA00007997"/>
    </source>
</evidence>
<dbReference type="GO" id="GO:0008270">
    <property type="term" value="F:zinc ion binding"/>
    <property type="evidence" value="ECO:0007669"/>
    <property type="project" value="UniProtKB-KW"/>
</dbReference>
<dbReference type="GO" id="GO:0043023">
    <property type="term" value="F:ribosomal large subunit binding"/>
    <property type="evidence" value="ECO:0007669"/>
    <property type="project" value="TreeGrafter"/>
</dbReference>
<comment type="function">
    <text evidence="16">E3 ubiquitin-protein ligase. Component of the ribosome quality control complex (RQC), a ribosome-associated complex that mediates ubiquitination and extraction of incompletely synthesized nascent chains for proteasomal degradation.</text>
</comment>
<comment type="similarity">
    <text evidence="4 16">Belongs to the LTN1 family.</text>
</comment>
<evidence type="ECO:0000256" key="1">
    <source>
        <dbReference type="ARBA" id="ARBA00000900"/>
    </source>
</evidence>
<keyword evidence="9 16" id="KW-0479">Metal-binding</keyword>
<dbReference type="GO" id="GO:0061630">
    <property type="term" value="F:ubiquitin protein ligase activity"/>
    <property type="evidence" value="ECO:0007669"/>
    <property type="project" value="UniProtKB-UniRule"/>
</dbReference>
<comment type="subcellular location">
    <subcellularLocation>
        <location evidence="2">Cytoplasm</location>
        <location evidence="2">Cytosol</location>
    </subcellularLocation>
</comment>
<evidence type="ECO:0000256" key="12">
    <source>
        <dbReference type="ARBA" id="ARBA00022786"/>
    </source>
</evidence>
<comment type="catalytic activity">
    <reaction evidence="1 16">
        <text>S-ubiquitinyl-[E2 ubiquitin-conjugating enzyme]-L-cysteine + [acceptor protein]-L-lysine = [E2 ubiquitin-conjugating enzyme]-L-cysteine + N(6)-ubiquitinyl-[acceptor protein]-L-lysine.</text>
        <dbReference type="EC" id="2.3.2.27"/>
    </reaction>
</comment>
<dbReference type="Gene3D" id="3.30.40.10">
    <property type="entry name" value="Zinc/RING finger domain, C3HC4 (zinc finger)"/>
    <property type="match status" value="1"/>
</dbReference>
<evidence type="ECO:0000313" key="18">
    <source>
        <dbReference type="EMBL" id="CAH2097996.1"/>
    </source>
</evidence>
<evidence type="ECO:0000256" key="7">
    <source>
        <dbReference type="ARBA" id="ARBA00022490"/>
    </source>
</evidence>
<dbReference type="SUPFAM" id="SSF57850">
    <property type="entry name" value="RING/U-box"/>
    <property type="match status" value="1"/>
</dbReference>
<dbReference type="InterPro" id="IPR016024">
    <property type="entry name" value="ARM-type_fold"/>
</dbReference>
<evidence type="ECO:0000256" key="9">
    <source>
        <dbReference type="ARBA" id="ARBA00022723"/>
    </source>
</evidence>
<evidence type="ECO:0000256" key="15">
    <source>
        <dbReference type="PROSITE-ProRule" id="PRU00175"/>
    </source>
</evidence>
<keyword evidence="13 16" id="KW-0862">Zinc</keyword>
<keyword evidence="11 15" id="KW-0863">Zinc-finger</keyword>
<reference evidence="18" key="1">
    <citation type="submission" date="2022-03" db="EMBL/GenBank/DDBJ databases">
        <authorList>
            <person name="Tunstrom K."/>
        </authorList>
    </citation>
    <scope>NUCLEOTIDE SEQUENCE</scope>
</reference>
<keyword evidence="10" id="KW-0677">Repeat</keyword>
<comment type="caution">
    <text evidence="18">The sequence shown here is derived from an EMBL/GenBank/DDBJ whole genome shotgun (WGS) entry which is preliminary data.</text>
</comment>
<keyword evidence="7" id="KW-0963">Cytoplasm</keyword>
<dbReference type="Pfam" id="PF13639">
    <property type="entry name" value="zf-RING_2"/>
    <property type="match status" value="1"/>
</dbReference>
<dbReference type="SMART" id="SM00184">
    <property type="entry name" value="RING"/>
    <property type="match status" value="1"/>
</dbReference>
<evidence type="ECO:0000256" key="5">
    <source>
        <dbReference type="ARBA" id="ARBA00012483"/>
    </source>
</evidence>
<dbReference type="InterPro" id="IPR001841">
    <property type="entry name" value="Znf_RING"/>
</dbReference>
<evidence type="ECO:0000256" key="11">
    <source>
        <dbReference type="ARBA" id="ARBA00022771"/>
    </source>
</evidence>
<dbReference type="InterPro" id="IPR054476">
    <property type="entry name" value="Ltn1_N"/>
</dbReference>
<evidence type="ECO:0000256" key="10">
    <source>
        <dbReference type="ARBA" id="ARBA00022737"/>
    </source>
</evidence>
<dbReference type="EC" id="2.3.2.27" evidence="5 16"/>
<dbReference type="Gene3D" id="1.25.10.10">
    <property type="entry name" value="Leucine-rich Repeat Variant"/>
    <property type="match status" value="1"/>
</dbReference>
<evidence type="ECO:0000313" key="19">
    <source>
        <dbReference type="Proteomes" id="UP001153954"/>
    </source>
</evidence>
<dbReference type="InterPro" id="IPR039804">
    <property type="entry name" value="RING-CH-C4HC3_LTN1"/>
</dbReference>
<feature type="domain" description="RING-type" evidence="17">
    <location>
        <begin position="1582"/>
        <end position="1629"/>
    </location>
</feature>
<dbReference type="CDD" id="cd16491">
    <property type="entry name" value="RING-CH-C4HC3_LTN1"/>
    <property type="match status" value="1"/>
</dbReference>
<evidence type="ECO:0000256" key="3">
    <source>
        <dbReference type="ARBA" id="ARBA00004906"/>
    </source>
</evidence>
<accession>A0AAU9UEI0</accession>
<evidence type="ECO:0000256" key="16">
    <source>
        <dbReference type="RuleBase" id="RU367090"/>
    </source>
</evidence>
<proteinExistence type="inferred from homology"/>
<evidence type="ECO:0000256" key="13">
    <source>
        <dbReference type="ARBA" id="ARBA00022833"/>
    </source>
</evidence>
<comment type="subunit">
    <text evidence="16">Component of the ribosome quality control complex (RQC).</text>
</comment>
<sequence length="1632" mass="183710">MDGEANKRLTTRINLRALDEITESVKDGDVQDAVAVLSSWADHYQTLTTDSEVLVREAAQECHGALVRASGEIAAPALRRLLPAWLLACYDDDATVAELAHSQLQDAFPGSKFDETISLCKSEIIMLLIDNLRDKPGSMLSKIRESFGELLSKTINFKIETERILLSSLRALELFVTKLPETHDEWLWDKLINQLLHSQKFWNLVEHGSKHIRAHWYSVCGHIFEREGPRLHFSSLRVRFGRALILLSERGAVAVQRWAAVVQLMRRVEEWDMWFERKELLVKRLLGVLKNGAWGEAQSLSIIFPHFLFKLPTGLLTTDFYMALFNAIFIGLKHKNVLKSEMKREMWLDILQECLGFLSLQNPEYAIKIIPYVHKTWLEILVGIIDIEVKNISIEYSAKVMASLTEFWLLQTNKENGEKYDLLVRNFWLVIGSTISKQIDQLSVEADEITKLIETHILLLNTLEMSVSKDKTQRRTQSANQETVECGSAPCLIEHSEVTLMNRYHHNLIDVVENMCCRYFDFANTKRAFEAVFTALISFIIKFESDSLLMALARHFKEETIYDFYNDVLRHWLAGNTGCEPLVDIVFIVMKRLTEEERDRMFETFQQFPPVVVEWCLARTLAPQHRASGAAQRWLRGPVAESSVVALGSRDGDPDAMRLLLACLELNSHEEPLLRSAVKSLAVAQLRVECVAAATTTTLAASAPHWLQAVSVLAALFHYTLAHPCHDESPQYRAWQEARSSWSVVQFALPAALRALFVTHARELLHAHVFRDIEDLYVDRIANAASLFPHLFVAGENNITQSIAAEVSHIKQLFDMETENPEVPVEIYALRCDCIEGNINCPYEDENDVMQKVINESDKDYEELTKKDLVLFLYKSLFRAFVLRATLCDSDIEIHEILVTKSRNDDLLREEFIMEEFNKILYDATVLNVLCEKYAFWPDYDLILEGTKQINNAIDHMSSIMTPESKNILSSHFGKNAASRGHYWSCASRLFDQKNQSVMDTMSSGDVVTGIEYRSSDCHNEQAARSAARSTRRVEMLRSVLAAHARDRALCERIERASRAGRAPADIIISAHDEHEDFMLFKTDLSIAPWSSIVANAAIVEFLEEAVRTHGSELPAHQWDFTVDSLCSLVNSLRLSAHRWGCCKVAIIARAVLKLLGSVHEFVSTRYANCGHRPSAHVLALPVQWKDVIEPYLTQHLVELIMVVLEPEAGPMTSCRIQTIDALIASLPHLRRPALCGAVCARAAAALRCATHAARKYLAAAVLDFVTEALVLDDAEKLAAYCSRENVTPRPVFSLGYYNEAMMHLQDQVDAALSGVEVCEGTRQLRPGSAGHSAALGLLLLAARLLRQCARARGPLAQLYGELLSEGAFVGGLMASAVRLLPRDVLDGALDSAIHPVPTNYESSFQDVPPLDVYLDVISLVHSPGRCDADIVGGLACFVLCETLGGLAAGEALGWAGALSTSASTTIRRIVSPFVAPVLQRRLLRQLCESTHELPDDVGLSVEWSRVEVRCELQLEEYLFELTLQLADEHPLEPPTFTSSLWPAPETDSIALYLTYQNGTIVNAVKMWVDALTAHVQSSPQCFICYERVHSDSGRLPAVPCLQCRHKFHRFCLHKWFRTSRKKNCPLCRTKF</sequence>
<organism evidence="18 19">
    <name type="scientific">Euphydryas editha</name>
    <name type="common">Edith's checkerspot</name>
    <dbReference type="NCBI Taxonomy" id="104508"/>
    <lineage>
        <taxon>Eukaryota</taxon>
        <taxon>Metazoa</taxon>
        <taxon>Ecdysozoa</taxon>
        <taxon>Arthropoda</taxon>
        <taxon>Hexapoda</taxon>
        <taxon>Insecta</taxon>
        <taxon>Pterygota</taxon>
        <taxon>Neoptera</taxon>
        <taxon>Endopterygota</taxon>
        <taxon>Lepidoptera</taxon>
        <taxon>Glossata</taxon>
        <taxon>Ditrysia</taxon>
        <taxon>Papilionoidea</taxon>
        <taxon>Nymphalidae</taxon>
        <taxon>Nymphalinae</taxon>
        <taxon>Euphydryas</taxon>
    </lineage>
</organism>
<evidence type="ECO:0000259" key="17">
    <source>
        <dbReference type="PROSITE" id="PS50089"/>
    </source>
</evidence>
<comment type="pathway">
    <text evidence="3 16">Protein modification; protein ubiquitination.</text>
</comment>
<dbReference type="EMBL" id="CAKOGL010000018">
    <property type="protein sequence ID" value="CAH2097996.1"/>
    <property type="molecule type" value="Genomic_DNA"/>
</dbReference>
<dbReference type="GO" id="GO:0072344">
    <property type="term" value="P:rescue of stalled ribosome"/>
    <property type="evidence" value="ECO:0007669"/>
    <property type="project" value="UniProtKB-UniRule"/>
</dbReference>
<dbReference type="PANTHER" id="PTHR12389:SF0">
    <property type="entry name" value="E3 UBIQUITIN-PROTEIN LIGASE LISTERIN"/>
    <property type="match status" value="1"/>
</dbReference>
<dbReference type="GO" id="GO:0005829">
    <property type="term" value="C:cytosol"/>
    <property type="evidence" value="ECO:0007669"/>
    <property type="project" value="UniProtKB-SubCell"/>
</dbReference>
<dbReference type="GO" id="GO:1990112">
    <property type="term" value="C:RQC complex"/>
    <property type="evidence" value="ECO:0007669"/>
    <property type="project" value="UniProtKB-UniRule"/>
</dbReference>
<dbReference type="InterPro" id="IPR039795">
    <property type="entry name" value="LTN1/Rkr1"/>
</dbReference>
<dbReference type="PROSITE" id="PS50089">
    <property type="entry name" value="ZF_RING_2"/>
    <property type="match status" value="1"/>
</dbReference>